<name>A0A9X9LU41_GULGU</name>
<gene>
    <name evidence="1" type="ORF">BN2614_LOCUS1</name>
</gene>
<dbReference type="Proteomes" id="UP000269945">
    <property type="component" value="Unassembled WGS sequence"/>
</dbReference>
<keyword evidence="2" id="KW-1185">Reference proteome</keyword>
<organism evidence="1 2">
    <name type="scientific">Gulo gulo</name>
    <name type="common">Wolverine</name>
    <name type="synonym">Gluton</name>
    <dbReference type="NCBI Taxonomy" id="48420"/>
    <lineage>
        <taxon>Eukaryota</taxon>
        <taxon>Metazoa</taxon>
        <taxon>Chordata</taxon>
        <taxon>Craniata</taxon>
        <taxon>Vertebrata</taxon>
        <taxon>Euteleostomi</taxon>
        <taxon>Mammalia</taxon>
        <taxon>Eutheria</taxon>
        <taxon>Laurasiatheria</taxon>
        <taxon>Carnivora</taxon>
        <taxon>Caniformia</taxon>
        <taxon>Musteloidea</taxon>
        <taxon>Mustelidae</taxon>
        <taxon>Guloninae</taxon>
        <taxon>Gulo</taxon>
    </lineage>
</organism>
<protein>
    <submittedName>
        <fullName evidence="1">Uncharacterized protein</fullName>
    </submittedName>
</protein>
<feature type="non-terminal residue" evidence="1">
    <location>
        <position position="81"/>
    </location>
</feature>
<evidence type="ECO:0000313" key="1">
    <source>
        <dbReference type="EMBL" id="VCW91139.1"/>
    </source>
</evidence>
<dbReference type="EMBL" id="CYRY02017152">
    <property type="protein sequence ID" value="VCW91139.1"/>
    <property type="molecule type" value="Genomic_DNA"/>
</dbReference>
<accession>A0A9X9LU41</accession>
<reference evidence="1 2" key="1">
    <citation type="submission" date="2018-10" db="EMBL/GenBank/DDBJ databases">
        <authorList>
            <person name="Ekblom R."/>
            <person name="Jareborg N."/>
        </authorList>
    </citation>
    <scope>NUCLEOTIDE SEQUENCE [LARGE SCALE GENOMIC DNA]</scope>
    <source>
        <tissue evidence="1">Muscle</tissue>
    </source>
</reference>
<evidence type="ECO:0000313" key="2">
    <source>
        <dbReference type="Proteomes" id="UP000269945"/>
    </source>
</evidence>
<dbReference type="AlphaFoldDB" id="A0A9X9LU41"/>
<proteinExistence type="predicted"/>
<sequence>MGPGAAQPASASGAILGGDLASLCKRHEGLFGLRSMSLWSEDKKMDISLLSWCVPGGGLCKPCQENAGEASRSYSKQKPKG</sequence>
<comment type="caution">
    <text evidence="1">The sequence shown here is derived from an EMBL/GenBank/DDBJ whole genome shotgun (WGS) entry which is preliminary data.</text>
</comment>